<reference evidence="2 3" key="1">
    <citation type="journal article" date="2013" name="Genome Biol. Evol.">
        <title>Comparison of metabolic capacities and inference of gene content evolution in mosquito-associated Spiroplasma diminutum and S. taiwanense.</title>
        <authorList>
            <person name="Lo W.S."/>
            <person name="Ku C."/>
            <person name="Chen L.L."/>
            <person name="Chang T.H."/>
            <person name="Kuo C.H."/>
        </authorList>
    </citation>
    <scope>NUCLEOTIDE SEQUENCE [LARGE SCALE GENOMIC DNA]</scope>
    <source>
        <strain evidence="2">CUAS-1</strain>
    </source>
</reference>
<gene>
    <name evidence="2" type="ORF">SDIMI_v3c05220</name>
</gene>
<sequence>MNKDILIILLVFIWLLLTLITGILALIFKEKFKDYKIKSTETYEILKLKKEEFTLKETKIGFELPKDEICYYFSDELILHKIKLKNKNAKEDYKKELKETNFSFSIYVTNKRLMVQLNDHYIQYDLKSIVYCNYLLIYVKKQWKLFLELEINDDKYIMKIEDFNLMLTIEEITKKEV</sequence>
<dbReference type="HOGENOM" id="CLU_1371475_0_0_14"/>
<keyword evidence="1" id="KW-0472">Membrane</keyword>
<dbReference type="InParanoid" id="S5M062"/>
<evidence type="ECO:0000313" key="3">
    <source>
        <dbReference type="Proteomes" id="UP000014983"/>
    </source>
</evidence>
<keyword evidence="3" id="KW-1185">Reference proteome</keyword>
<dbReference type="Proteomes" id="UP000014983">
    <property type="component" value="Chromosome"/>
</dbReference>
<dbReference type="OrthoDB" id="389596at2"/>
<dbReference type="AlphaFoldDB" id="S5M062"/>
<dbReference type="STRING" id="1276221.SDIMI_v3c05220"/>
<dbReference type="EMBL" id="CP005076">
    <property type="protein sequence ID" value="AGR42226.1"/>
    <property type="molecule type" value="Genomic_DNA"/>
</dbReference>
<name>S5M062_9MOLU</name>
<protein>
    <recommendedName>
        <fullName evidence="4">Transmembrane protein</fullName>
    </recommendedName>
</protein>
<dbReference type="KEGG" id="sdi:SDIMI_v3c05220"/>
<keyword evidence="1" id="KW-0812">Transmembrane</keyword>
<dbReference type="RefSeq" id="WP_020836458.1">
    <property type="nucleotide sequence ID" value="NC_021833.1"/>
</dbReference>
<evidence type="ECO:0000313" key="2">
    <source>
        <dbReference type="EMBL" id="AGR42226.1"/>
    </source>
</evidence>
<keyword evidence="1" id="KW-1133">Transmembrane helix</keyword>
<evidence type="ECO:0008006" key="4">
    <source>
        <dbReference type="Google" id="ProtNLM"/>
    </source>
</evidence>
<proteinExistence type="predicted"/>
<feature type="transmembrane region" description="Helical" evidence="1">
    <location>
        <begin position="6"/>
        <end position="28"/>
    </location>
</feature>
<accession>S5M062</accession>
<evidence type="ECO:0000256" key="1">
    <source>
        <dbReference type="SAM" id="Phobius"/>
    </source>
</evidence>
<dbReference type="PATRIC" id="fig|1276221.3.peg.519"/>
<organism evidence="2 3">
    <name type="scientific">Spiroplasma diminutum CUAS-1</name>
    <dbReference type="NCBI Taxonomy" id="1276221"/>
    <lineage>
        <taxon>Bacteria</taxon>
        <taxon>Bacillati</taxon>
        <taxon>Mycoplasmatota</taxon>
        <taxon>Mollicutes</taxon>
        <taxon>Entomoplasmatales</taxon>
        <taxon>Spiroplasmataceae</taxon>
        <taxon>Spiroplasma</taxon>
    </lineage>
</organism>